<dbReference type="Proteomes" id="UP000442694">
    <property type="component" value="Unassembled WGS sequence"/>
</dbReference>
<feature type="signal peptide" evidence="1">
    <location>
        <begin position="1"/>
        <end position="21"/>
    </location>
</feature>
<keyword evidence="1" id="KW-0732">Signal</keyword>
<keyword evidence="3" id="KW-1185">Reference proteome</keyword>
<evidence type="ECO:0000313" key="2">
    <source>
        <dbReference type="EMBL" id="KAB8032167.1"/>
    </source>
</evidence>
<evidence type="ECO:0000256" key="1">
    <source>
        <dbReference type="SAM" id="SignalP"/>
    </source>
</evidence>
<feature type="chain" id="PRO_5032828575" evidence="1">
    <location>
        <begin position="22"/>
        <end position="134"/>
    </location>
</feature>
<accession>A0A833N2E4</accession>
<gene>
    <name evidence="2" type="ORF">GCL57_05845</name>
</gene>
<sequence>MAFFKSIFFIIFCLFQFKLFATEKAYDQKIEHALNKQKSKLRIKKIKTIKMYTKVFVVTPSTYYTPDFYNQNDLNNIFLFVQKVRQKVEKPIQFKEVNLKNNTEMSFATHLDTGNSFESVEDFKVSIEIKAKFL</sequence>
<protein>
    <submittedName>
        <fullName evidence="2">Uncharacterized protein</fullName>
    </submittedName>
</protein>
<evidence type="ECO:0000313" key="3">
    <source>
        <dbReference type="Proteomes" id="UP000442694"/>
    </source>
</evidence>
<dbReference type="AlphaFoldDB" id="A0A833N2E4"/>
<dbReference type="EMBL" id="WFLN01000005">
    <property type="protein sequence ID" value="KAB8032167.1"/>
    <property type="molecule type" value="Genomic_DNA"/>
</dbReference>
<organism evidence="2 3">
    <name type="scientific">Fluviispira multicolorata</name>
    <dbReference type="NCBI Taxonomy" id="2654512"/>
    <lineage>
        <taxon>Bacteria</taxon>
        <taxon>Pseudomonadati</taxon>
        <taxon>Bdellovibrionota</taxon>
        <taxon>Oligoflexia</taxon>
        <taxon>Silvanigrellales</taxon>
        <taxon>Silvanigrellaceae</taxon>
        <taxon>Fluviispira</taxon>
    </lineage>
</organism>
<name>A0A833N2E4_9BACT</name>
<reference evidence="2 3" key="1">
    <citation type="submission" date="2019-10" db="EMBL/GenBank/DDBJ databases">
        <title>New genus of Silvanigrellaceae.</title>
        <authorList>
            <person name="Pitt A."/>
            <person name="Hahn M.W."/>
        </authorList>
    </citation>
    <scope>NUCLEOTIDE SEQUENCE [LARGE SCALE GENOMIC DNA]</scope>
    <source>
        <strain evidence="2 3">33A1-SZDP</strain>
    </source>
</reference>
<comment type="caution">
    <text evidence="2">The sequence shown here is derived from an EMBL/GenBank/DDBJ whole genome shotgun (WGS) entry which is preliminary data.</text>
</comment>
<dbReference type="RefSeq" id="WP_152212397.1">
    <property type="nucleotide sequence ID" value="NZ_WFLN01000005.1"/>
</dbReference>
<proteinExistence type="predicted"/>